<feature type="compositionally biased region" description="Polar residues" evidence="1">
    <location>
        <begin position="1454"/>
        <end position="1464"/>
    </location>
</feature>
<proteinExistence type="predicted"/>
<dbReference type="EMBL" id="JAUEPN010000003">
    <property type="protein sequence ID" value="KAK3296838.1"/>
    <property type="molecule type" value="Genomic_DNA"/>
</dbReference>
<feature type="compositionally biased region" description="Polar residues" evidence="1">
    <location>
        <begin position="603"/>
        <end position="614"/>
    </location>
</feature>
<dbReference type="RefSeq" id="XP_062660352.1">
    <property type="nucleotide sequence ID" value="XM_062797790.1"/>
</dbReference>
<feature type="compositionally biased region" description="Basic and acidic residues" evidence="1">
    <location>
        <begin position="317"/>
        <end position="327"/>
    </location>
</feature>
<feature type="compositionally biased region" description="Polar residues" evidence="1">
    <location>
        <begin position="1731"/>
        <end position="1746"/>
    </location>
</feature>
<sequence length="1877" mass="202804">MGIGSKKRSAPPPLPAPTETNSTIMTGAPSDYVASDYALSDLGTDVSKPGDDKSTYSLPDDGTPVTIRTGHRQSKSQTSLLIEYFEGGKTSSVSGTSSRKPSVRVRVRPSSKHRSRGGSDRDRIKITQSKTRKLSPNRRSVPARSEVEDLSVLSGDMEDAGSYASATEESNVSRNPIDIEIDRTGNPRRRRPASPLIPATDSKASYQDPAMSEISAIPADSFLDGSGPATSFGMSEAKSTRSRSPSRTSDYLVGAAAGLGAAAAADKLRSKSRESRAGRENREDRERDRISVSKTRDKDRDRDRKHRSSKSRTSSVSKDEKYSERAKSPRRRSKGHSESLISGVDSSVVSAFAPSHRSMDQHSIRSGASKASSINNPKLLETVEDAIRRLILPELNALKREQSRRGTRRDSTTSSATTASRDEFANDRRRSGAIDKNIVTPRDSMRSKESRDREARNDFDDSSALSHDSIDDPDPDDTPGRSTDRVKAAAAAGAAMGAAAIAAQEILQSPSDDKQRSRRRRRAEMRGRGSDHVLEDEESELGPPAPPMPLMSDIQASDVTRASILTADTDRPHSASEELTPGREIPQDQLSSSSTPTPTRTPITLQSLGTQHANISHGDLKTLPHQRTGQWDEFIIDDNGKRVPSRASKHYQEDEEEAEDPDSAPAYAPDSPYDYYSTQDVPPPLKYVPYQPERRGLSPIPSISGYTETGSEIPHQESRASHRTADSILSTGRSLRQDGPTDRGIDDDRSVRSSGINQDNGVSPMGSELDGVPSGDAVRAVGFNPDFVHPAGIESNVASLVDGSMLEGSALTGSSSAVGNQLYNGRQSMATLDEEMSRDPGTPTKRSVGSHRDYAEERGNTPASGSHRSREFVEYELDEYGQKVPQTTYRQSPTMSEAAITSAAVGAAAAVLRAQNAKGQQVIADDEIDFQGAGVQRNKSFKERTQNGPRPGIDTASAERLVHGEDQQQPKLGFSGLPDLNDPMPEIGWQEEDDLLTNPSLLGGEGGRDEEEHWAGDATPRQYPKHHLDDIEYQGLDGGHASPALPQQRSGHDLGMAGAAAAVGAAAGMAAAQSHSRQASQEHDEWYRTSEDKKRDTLVTNPYEGSSPIANIPGLNTNLLPGFDNAGFGDLYGTRSPMGHKVDEGYISQGPNKTPDLQGGVKGKGVDFDVAPGAGGPSVEDPFYNTPKHTRHLSGMSQGMGSPMYDAATGTGIEGIESTDIIALMQHLMVRDAQRSARDTEILVTLVRSATEMRNNFEEVKRLLADTEDVIITEVKENTDKSVQRAINGPRPYPGSVARSIQNVSQAPTINGDDINNKRRSIFRRALKGLSAKGTNDLGRIEDMLMQLLTEVDVLKTQTAPGIQGNQSTHGEQLYDHMEPDVQSEQDHGYEPEGMAGTSTTSHASQSGYLSIQSRGTSVKPAYDRKVSAHRISTVPEDNEEEYDHGRRDDEQQLRTPVQDQRGNSVPLATPPGPAAQAQTSVSNENTPRTEESGKKKSRSSWFRIPKISRWSETTASSGVQTESRHSKQSSKDENAQFPTGPSRSGSLDHYQDNQDNYQFAPPQAVETDKLHSGFSETDLPQGYREDHDAQMYGQMSSPSQADANWVTMGMTPEDPKYKAHRDSLNLVHPQPRQGQTERFKAALESQALGFDSFSPKSADWAGSVTSLNRYGQQHQHADNYGSAGGDQHHHQQHWTSSSPATAGMTATSGGAPPPRPPKEALDSDLPPSSPCQLTRSAAATPPQNKRLSKLQKKQGSPLPHHSVESGYGTMTHGVPTASYISQSHHSHHSGSGSHHSASSSTREANGGASSPRLENRNLSGALLSAPAGGVSRRPSGPRPMTPTGSGSRASMSGSGGLGEERDRRRDTFGSQDTETF</sequence>
<feature type="compositionally biased region" description="Basic and acidic residues" evidence="1">
    <location>
        <begin position="850"/>
        <end position="859"/>
    </location>
</feature>
<feature type="compositionally biased region" description="Polar residues" evidence="1">
    <location>
        <begin position="364"/>
        <end position="376"/>
    </location>
</feature>
<feature type="compositionally biased region" description="Basic and acidic residues" evidence="1">
    <location>
        <begin position="714"/>
        <end position="725"/>
    </location>
</feature>
<feature type="region of interest" description="Disordered" evidence="1">
    <location>
        <begin position="41"/>
        <end position="378"/>
    </location>
</feature>
<feature type="compositionally biased region" description="Basic and acidic residues" evidence="1">
    <location>
        <begin position="1382"/>
        <end position="1391"/>
    </location>
</feature>
<feature type="compositionally biased region" description="Basic and acidic residues" evidence="1">
    <location>
        <begin position="397"/>
        <end position="411"/>
    </location>
</feature>
<feature type="compositionally biased region" description="Basic residues" evidence="1">
    <location>
        <begin position="101"/>
        <end position="116"/>
    </location>
</feature>
<feature type="region of interest" description="Disordered" evidence="1">
    <location>
        <begin position="1382"/>
        <end position="1501"/>
    </location>
</feature>
<feature type="region of interest" description="Disordered" evidence="1">
    <location>
        <begin position="1032"/>
        <end position="1052"/>
    </location>
</feature>
<reference evidence="2" key="1">
    <citation type="journal article" date="2023" name="Mol. Phylogenet. Evol.">
        <title>Genome-scale phylogeny and comparative genomics of the fungal order Sordariales.</title>
        <authorList>
            <person name="Hensen N."/>
            <person name="Bonometti L."/>
            <person name="Westerberg I."/>
            <person name="Brannstrom I.O."/>
            <person name="Guillou S."/>
            <person name="Cros-Aarteil S."/>
            <person name="Calhoun S."/>
            <person name="Haridas S."/>
            <person name="Kuo A."/>
            <person name="Mondo S."/>
            <person name="Pangilinan J."/>
            <person name="Riley R."/>
            <person name="LaButti K."/>
            <person name="Andreopoulos B."/>
            <person name="Lipzen A."/>
            <person name="Chen C."/>
            <person name="Yan M."/>
            <person name="Daum C."/>
            <person name="Ng V."/>
            <person name="Clum A."/>
            <person name="Steindorff A."/>
            <person name="Ohm R.A."/>
            <person name="Martin F."/>
            <person name="Silar P."/>
            <person name="Natvig D.O."/>
            <person name="Lalanne C."/>
            <person name="Gautier V."/>
            <person name="Ament-Velasquez S.L."/>
            <person name="Kruys A."/>
            <person name="Hutchinson M.I."/>
            <person name="Powell A.J."/>
            <person name="Barry K."/>
            <person name="Miller A.N."/>
            <person name="Grigoriev I.V."/>
            <person name="Debuchy R."/>
            <person name="Gladieux P."/>
            <person name="Hiltunen Thoren M."/>
            <person name="Johannesson H."/>
        </authorList>
    </citation>
    <scope>NUCLEOTIDE SEQUENCE</scope>
    <source>
        <strain evidence="2">CBS 168.71</strain>
    </source>
</reference>
<protein>
    <submittedName>
        <fullName evidence="2">Uncharacterized protein</fullName>
    </submittedName>
</protein>
<name>A0AAE0LTD8_9PEZI</name>
<accession>A0AAE0LTD8</accession>
<comment type="caution">
    <text evidence="2">The sequence shown here is derived from an EMBL/GenBank/DDBJ whole genome shotgun (WGS) entry which is preliminary data.</text>
</comment>
<feature type="compositionally biased region" description="Low complexity" evidence="1">
    <location>
        <begin position="488"/>
        <end position="503"/>
    </location>
</feature>
<feature type="compositionally biased region" description="Basic and acidic residues" evidence="1">
    <location>
        <begin position="1444"/>
        <end position="1453"/>
    </location>
</feature>
<feature type="compositionally biased region" description="Low complexity" evidence="1">
    <location>
        <begin position="1790"/>
        <end position="1801"/>
    </location>
</feature>
<dbReference type="Proteomes" id="UP001278766">
    <property type="component" value="Unassembled WGS sequence"/>
</dbReference>
<feature type="compositionally biased region" description="Polar residues" evidence="1">
    <location>
        <begin position="752"/>
        <end position="761"/>
    </location>
</feature>
<feature type="compositionally biased region" description="Acidic residues" evidence="1">
    <location>
        <begin position="653"/>
        <end position="662"/>
    </location>
</feature>
<feature type="compositionally biased region" description="Basic and acidic residues" evidence="1">
    <location>
        <begin position="1859"/>
        <end position="1868"/>
    </location>
</feature>
<feature type="compositionally biased region" description="Low complexity" evidence="1">
    <location>
        <begin position="663"/>
        <end position="677"/>
    </location>
</feature>
<feature type="compositionally biased region" description="Polar residues" evidence="1">
    <location>
        <begin position="1537"/>
        <end position="1546"/>
    </location>
</feature>
<feature type="compositionally biased region" description="Low complexity" evidence="1">
    <location>
        <begin position="591"/>
        <end position="602"/>
    </location>
</feature>
<dbReference type="PANTHER" id="PTHR42105:SF1">
    <property type="entry name" value="TRANSALDOLASE"/>
    <property type="match status" value="1"/>
</dbReference>
<feature type="compositionally biased region" description="Basic and acidic residues" evidence="1">
    <location>
        <begin position="266"/>
        <end position="302"/>
    </location>
</feature>
<dbReference type="PANTHER" id="PTHR42105">
    <property type="entry name" value="DIM2-ASSOCIATED PROTEIN 1"/>
    <property type="match status" value="1"/>
</dbReference>
<feature type="region of interest" description="Disordered" evidence="1">
    <location>
        <begin position="392"/>
        <end position="773"/>
    </location>
</feature>
<feature type="region of interest" description="Disordered" evidence="1">
    <location>
        <begin position="1"/>
        <end position="28"/>
    </location>
</feature>
<feature type="compositionally biased region" description="Basic and acidic residues" evidence="1">
    <location>
        <begin position="443"/>
        <end position="459"/>
    </location>
</feature>
<feature type="region of interest" description="Disordered" evidence="1">
    <location>
        <begin position="831"/>
        <end position="869"/>
    </location>
</feature>
<feature type="region of interest" description="Disordered" evidence="1">
    <location>
        <begin position="1672"/>
        <end position="1877"/>
    </location>
</feature>
<feature type="region of interest" description="Disordered" evidence="1">
    <location>
        <begin position="1513"/>
        <end position="1557"/>
    </location>
</feature>
<feature type="compositionally biased region" description="Polar residues" evidence="1">
    <location>
        <begin position="164"/>
        <end position="174"/>
    </location>
</feature>
<evidence type="ECO:0000256" key="1">
    <source>
        <dbReference type="SAM" id="MobiDB-lite"/>
    </source>
</evidence>
<feature type="compositionally biased region" description="Basic and acidic residues" evidence="1">
    <location>
        <begin position="420"/>
        <end position="433"/>
    </location>
</feature>
<feature type="compositionally biased region" description="Basic and acidic residues" evidence="1">
    <location>
        <begin position="524"/>
        <end position="533"/>
    </location>
</feature>
<feature type="compositionally biased region" description="Basic and acidic residues" evidence="1">
    <location>
        <begin position="735"/>
        <end position="751"/>
    </location>
</feature>
<evidence type="ECO:0000313" key="3">
    <source>
        <dbReference type="Proteomes" id="UP001278766"/>
    </source>
</evidence>
<feature type="compositionally biased region" description="Low complexity" evidence="1">
    <location>
        <begin position="242"/>
        <end position="265"/>
    </location>
</feature>
<organism evidence="2 3">
    <name type="scientific">Chaetomium fimeti</name>
    <dbReference type="NCBI Taxonomy" id="1854472"/>
    <lineage>
        <taxon>Eukaryota</taxon>
        <taxon>Fungi</taxon>
        <taxon>Dikarya</taxon>
        <taxon>Ascomycota</taxon>
        <taxon>Pezizomycotina</taxon>
        <taxon>Sordariomycetes</taxon>
        <taxon>Sordariomycetidae</taxon>
        <taxon>Sordariales</taxon>
        <taxon>Chaetomiaceae</taxon>
        <taxon>Chaetomium</taxon>
    </lineage>
</organism>
<feature type="compositionally biased region" description="Basic and acidic residues" evidence="1">
    <location>
        <begin position="478"/>
        <end position="487"/>
    </location>
</feature>
<feature type="compositionally biased region" description="Low complexity" evidence="1">
    <location>
        <begin position="88"/>
        <end position="100"/>
    </location>
</feature>
<dbReference type="GeneID" id="87834738"/>
<feature type="compositionally biased region" description="Polar residues" evidence="1">
    <location>
        <begin position="1397"/>
        <end position="1417"/>
    </location>
</feature>
<keyword evidence="3" id="KW-1185">Reference proteome</keyword>
<feature type="compositionally biased region" description="Low complexity" evidence="1">
    <location>
        <begin position="1694"/>
        <end position="1711"/>
    </location>
</feature>
<feature type="region of interest" description="Disordered" evidence="1">
    <location>
        <begin position="934"/>
        <end position="987"/>
    </location>
</feature>
<evidence type="ECO:0000313" key="2">
    <source>
        <dbReference type="EMBL" id="KAK3296838.1"/>
    </source>
</evidence>
<gene>
    <name evidence="2" type="ORF">B0H64DRAFT_110727</name>
</gene>
<feature type="compositionally biased region" description="Basic and acidic residues" evidence="1">
    <location>
        <begin position="1523"/>
        <end position="1535"/>
    </location>
</feature>
<reference evidence="2" key="2">
    <citation type="submission" date="2023-06" db="EMBL/GenBank/DDBJ databases">
        <authorList>
            <consortium name="Lawrence Berkeley National Laboratory"/>
            <person name="Haridas S."/>
            <person name="Hensen N."/>
            <person name="Bonometti L."/>
            <person name="Westerberg I."/>
            <person name="Brannstrom I.O."/>
            <person name="Guillou S."/>
            <person name="Cros-Aarteil S."/>
            <person name="Calhoun S."/>
            <person name="Kuo A."/>
            <person name="Mondo S."/>
            <person name="Pangilinan J."/>
            <person name="Riley R."/>
            <person name="Labutti K."/>
            <person name="Andreopoulos B."/>
            <person name="Lipzen A."/>
            <person name="Chen C."/>
            <person name="Yanf M."/>
            <person name="Daum C."/>
            <person name="Ng V."/>
            <person name="Clum A."/>
            <person name="Steindorff A."/>
            <person name="Ohm R."/>
            <person name="Martin F."/>
            <person name="Silar P."/>
            <person name="Natvig D."/>
            <person name="Lalanne C."/>
            <person name="Gautier V."/>
            <person name="Ament-Velasquez S.L."/>
            <person name="Kruys A."/>
            <person name="Hutchinson M.I."/>
            <person name="Powell A.J."/>
            <person name="Barry K."/>
            <person name="Miller A.N."/>
            <person name="Grigoriev I.V."/>
            <person name="Debuchy R."/>
            <person name="Gladieux P."/>
            <person name="Thoren M.H."/>
            <person name="Johannesson H."/>
        </authorList>
    </citation>
    <scope>NUCLEOTIDE SEQUENCE</scope>
    <source>
        <strain evidence="2">CBS 168.71</strain>
    </source>
</reference>
<feature type="compositionally biased region" description="Polar residues" evidence="1">
    <location>
        <begin position="1513"/>
        <end position="1522"/>
    </location>
</feature>